<dbReference type="EMBL" id="BRYB01003491">
    <property type="protein sequence ID" value="GMI37736.1"/>
    <property type="molecule type" value="Genomic_DNA"/>
</dbReference>
<dbReference type="Proteomes" id="UP001165060">
    <property type="component" value="Unassembled WGS sequence"/>
</dbReference>
<name>A0ABQ6N213_9STRA</name>
<accession>A0ABQ6N213</accession>
<keyword evidence="3" id="KW-1185">Reference proteome</keyword>
<feature type="signal peptide" evidence="1">
    <location>
        <begin position="1"/>
        <end position="26"/>
    </location>
</feature>
<comment type="caution">
    <text evidence="2">The sequence shown here is derived from an EMBL/GenBank/DDBJ whole genome shotgun (WGS) entry which is preliminary data.</text>
</comment>
<sequence length="269" mass="27832">MKLFFAASASAAIGIWLLMAFGMPEGQPPAARPELSVGAGASDCIVERKVDDAQCGELCLDSTVAYLAEKFGGVSKGSCAEIGYTIFDHEEKVSMGPLGESTVTVYTEPPSLGASDCVVERKVDDADGTCGELCLDASIASLAEKFGGVSKGSCAEIGYTIFDHEETVSMGPLGESTVTVYTEPLALAADDCVVERKVDGASCGELCLSSAIAPFAEKFGGVEEGECAELGYDQFDHEESVDMGPFGSSAVKVYIKSSAVTAPSVASSF</sequence>
<organism evidence="2 3">
    <name type="scientific">Tetraparma gracilis</name>
    <dbReference type="NCBI Taxonomy" id="2962635"/>
    <lineage>
        <taxon>Eukaryota</taxon>
        <taxon>Sar</taxon>
        <taxon>Stramenopiles</taxon>
        <taxon>Ochrophyta</taxon>
        <taxon>Bolidophyceae</taxon>
        <taxon>Parmales</taxon>
        <taxon>Triparmaceae</taxon>
        <taxon>Tetraparma</taxon>
    </lineage>
</organism>
<reference evidence="2 3" key="1">
    <citation type="journal article" date="2023" name="Commun. Biol.">
        <title>Genome analysis of Parmales, the sister group of diatoms, reveals the evolutionary specialization of diatoms from phago-mixotrophs to photoautotrophs.</title>
        <authorList>
            <person name="Ban H."/>
            <person name="Sato S."/>
            <person name="Yoshikawa S."/>
            <person name="Yamada K."/>
            <person name="Nakamura Y."/>
            <person name="Ichinomiya M."/>
            <person name="Sato N."/>
            <person name="Blanc-Mathieu R."/>
            <person name="Endo H."/>
            <person name="Kuwata A."/>
            <person name="Ogata H."/>
        </authorList>
    </citation>
    <scope>NUCLEOTIDE SEQUENCE [LARGE SCALE GENOMIC DNA]</scope>
</reference>
<gene>
    <name evidence="2" type="ORF">TeGR_g6854</name>
</gene>
<evidence type="ECO:0000313" key="2">
    <source>
        <dbReference type="EMBL" id="GMI37736.1"/>
    </source>
</evidence>
<proteinExistence type="predicted"/>
<keyword evidence="1" id="KW-0732">Signal</keyword>
<evidence type="ECO:0000256" key="1">
    <source>
        <dbReference type="SAM" id="SignalP"/>
    </source>
</evidence>
<feature type="chain" id="PRO_5046850839" evidence="1">
    <location>
        <begin position="27"/>
        <end position="269"/>
    </location>
</feature>
<protein>
    <submittedName>
        <fullName evidence="2">Uncharacterized protein</fullName>
    </submittedName>
</protein>
<evidence type="ECO:0000313" key="3">
    <source>
        <dbReference type="Proteomes" id="UP001165060"/>
    </source>
</evidence>